<dbReference type="Pfam" id="PF18185">
    <property type="entry name" value="STALD"/>
    <property type="match status" value="1"/>
</dbReference>
<feature type="domain" description="Deacetylase sirtuin-type" evidence="9">
    <location>
        <begin position="1"/>
        <end position="297"/>
    </location>
</feature>
<comment type="similarity">
    <text evidence="5">Belongs to the soluble Thoeris ThsA family.</text>
</comment>
<organism evidence="10 11">
    <name type="scientific">Rufibacter latericius</name>
    <dbReference type="NCBI Taxonomy" id="2487040"/>
    <lineage>
        <taxon>Bacteria</taxon>
        <taxon>Pseudomonadati</taxon>
        <taxon>Bacteroidota</taxon>
        <taxon>Cytophagia</taxon>
        <taxon>Cytophagales</taxon>
        <taxon>Hymenobacteraceae</taxon>
        <taxon>Rufibacter</taxon>
    </lineage>
</organism>
<dbReference type="RefSeq" id="WP_123128122.1">
    <property type="nucleotide sequence ID" value="NZ_RJJD01000013.1"/>
</dbReference>
<evidence type="ECO:0000256" key="1">
    <source>
        <dbReference type="ARBA" id="ARBA00022801"/>
    </source>
</evidence>
<evidence type="ECO:0000256" key="2">
    <source>
        <dbReference type="ARBA" id="ARBA00023027"/>
    </source>
</evidence>
<keyword evidence="3" id="KW-0051">Antiviral defense</keyword>
<evidence type="ECO:0000256" key="8">
    <source>
        <dbReference type="PROSITE-ProRule" id="PRU00236"/>
    </source>
</evidence>
<dbReference type="Pfam" id="PF13289">
    <property type="entry name" value="SIR2_2"/>
    <property type="match status" value="1"/>
</dbReference>
<comment type="caution">
    <text evidence="8">Lacks conserved residue(s) required for the propagation of feature annotation.</text>
</comment>
<dbReference type="InterPro" id="IPR029035">
    <property type="entry name" value="DHS-like_NAD/FAD-binding_dom"/>
</dbReference>
<dbReference type="PROSITE" id="PS50305">
    <property type="entry name" value="SIRTUIN"/>
    <property type="match status" value="1"/>
</dbReference>
<dbReference type="InterPro" id="IPR041486">
    <property type="entry name" value="ThsA_STALD"/>
</dbReference>
<keyword evidence="11" id="KW-1185">Reference proteome</keyword>
<evidence type="ECO:0000256" key="3">
    <source>
        <dbReference type="ARBA" id="ARBA00023118"/>
    </source>
</evidence>
<dbReference type="InterPro" id="IPR026590">
    <property type="entry name" value="Ssirtuin_cat_dom"/>
</dbReference>
<gene>
    <name evidence="10" type="ORF">EFB08_16760</name>
</gene>
<dbReference type="Proteomes" id="UP000272117">
    <property type="component" value="Unassembled WGS sequence"/>
</dbReference>
<evidence type="ECO:0000256" key="5">
    <source>
        <dbReference type="ARBA" id="ARBA00035014"/>
    </source>
</evidence>
<keyword evidence="1" id="KW-0378">Hydrolase</keyword>
<proteinExistence type="inferred from homology"/>
<evidence type="ECO:0000313" key="10">
    <source>
        <dbReference type="EMBL" id="RNI24034.1"/>
    </source>
</evidence>
<comment type="catalytic activity">
    <reaction evidence="7">
        <text>NAD(+) + H2O = ADP-D-ribose + nicotinamide + H(+)</text>
        <dbReference type="Rhea" id="RHEA:16301"/>
        <dbReference type="ChEBI" id="CHEBI:15377"/>
        <dbReference type="ChEBI" id="CHEBI:15378"/>
        <dbReference type="ChEBI" id="CHEBI:17154"/>
        <dbReference type="ChEBI" id="CHEBI:57540"/>
        <dbReference type="ChEBI" id="CHEBI:57967"/>
        <dbReference type="EC" id="3.2.2.5"/>
    </reaction>
    <physiologicalReaction direction="left-to-right" evidence="7">
        <dbReference type="Rhea" id="RHEA:16302"/>
    </physiologicalReaction>
</comment>
<evidence type="ECO:0000259" key="9">
    <source>
        <dbReference type="PROSITE" id="PS50305"/>
    </source>
</evidence>
<dbReference type="SUPFAM" id="SSF52467">
    <property type="entry name" value="DHS-like NAD/FAD-binding domain"/>
    <property type="match status" value="1"/>
</dbReference>
<protein>
    <recommendedName>
        <fullName evidence="6">NAD(+) hydrolase ThsA</fullName>
        <ecNumber evidence="4">3.2.2.5</ecNumber>
    </recommendedName>
</protein>
<reference evidence="10 11" key="1">
    <citation type="submission" date="2018-11" db="EMBL/GenBank/DDBJ databases">
        <title>Rufibacter latericius sp. nov., isolated from water in Baiyang Lake.</title>
        <authorList>
            <person name="Yang Y."/>
        </authorList>
    </citation>
    <scope>NUCLEOTIDE SEQUENCE [LARGE SCALE GENOMIC DNA]</scope>
    <source>
        <strain evidence="10 11">R-22-1c-1</strain>
    </source>
</reference>
<evidence type="ECO:0000256" key="6">
    <source>
        <dbReference type="ARBA" id="ARBA00035033"/>
    </source>
</evidence>
<dbReference type="EC" id="3.2.2.5" evidence="4"/>
<keyword evidence="2" id="KW-0520">NAD</keyword>
<accession>A0A3M9MEX3</accession>
<evidence type="ECO:0000256" key="7">
    <source>
        <dbReference type="ARBA" id="ARBA00047575"/>
    </source>
</evidence>
<evidence type="ECO:0000313" key="11">
    <source>
        <dbReference type="Proteomes" id="UP000272117"/>
    </source>
</evidence>
<name>A0A3M9MEX3_9BACT</name>
<evidence type="ECO:0000256" key="4">
    <source>
        <dbReference type="ARBA" id="ARBA00034327"/>
    </source>
</evidence>
<dbReference type="GO" id="GO:0051607">
    <property type="term" value="P:defense response to virus"/>
    <property type="evidence" value="ECO:0007669"/>
    <property type="project" value="UniProtKB-KW"/>
</dbReference>
<dbReference type="GO" id="GO:0003953">
    <property type="term" value="F:NAD+ nucleosidase activity"/>
    <property type="evidence" value="ECO:0007669"/>
    <property type="project" value="UniProtKB-EC"/>
</dbReference>
<comment type="caution">
    <text evidence="10">The sequence shown here is derived from an EMBL/GenBank/DDBJ whole genome shotgun (WGS) entry which is preliminary data.</text>
</comment>
<dbReference type="EMBL" id="RJJD01000013">
    <property type="protein sequence ID" value="RNI24034.1"/>
    <property type="molecule type" value="Genomic_DNA"/>
</dbReference>
<dbReference type="AlphaFoldDB" id="A0A3M9MEX3"/>
<dbReference type="OrthoDB" id="1688888at2"/>
<dbReference type="CDD" id="cd01406">
    <property type="entry name" value="SIR2-like"/>
    <property type="match status" value="1"/>
</dbReference>
<sequence>MKHEHELFIKDYLKKLNDNSAAIFAGAGLSVSAGFINWKELLKDIALELKLDIEIEYDLISLAQYHVNEKRNDSFLNKKIIEEFAERAEPTENHRILSRLPISTYWTTNYDQLIEQTLKDYQKIVDVKYTPSQLTTNRNKRDAVVYKMHGDVDHPSKTILTKDQYEKYYKTHAPFITALSADLVTKTFLFIGFSFTDPNLSYVLSRLRSGLDDEVNHHYAFIKKVVKGDKGSESDADFMYNQRKQYLMLEDLKRYGIHAVEVDTYEEITEILSIIEKRYKQQTVFISGSAEEYGEWGKDKSLDFVHNLSKALVKNHYRVVNGFGWGIGSAVINGALEMIYEQPLRYTEDQLTIRPFPQLETGKHKLPALWHQYRERMISFAGVSIFLFGNKLEEGTIINAGGVRKEFEIAFEQGVILIPIGATGYMSKELWDEVLLNFDKYYSGYLEIRNHVEALKDSEPDKIIKTVVEILSIINKK</sequence>